<evidence type="ECO:0000259" key="1">
    <source>
        <dbReference type="SMART" id="SM00481"/>
    </source>
</evidence>
<proteinExistence type="predicted"/>
<dbReference type="Gene3D" id="3.20.20.140">
    <property type="entry name" value="Metal-dependent hydrolases"/>
    <property type="match status" value="1"/>
</dbReference>
<dbReference type="SMART" id="SM00481">
    <property type="entry name" value="POLIIIAc"/>
    <property type="match status" value="1"/>
</dbReference>
<comment type="caution">
    <text evidence="2">The sequence shown here is derived from an EMBL/GenBank/DDBJ whole genome shotgun (WGS) entry which is preliminary data.</text>
</comment>
<dbReference type="EMBL" id="JAGGKC010000001">
    <property type="protein sequence ID" value="MBP1917597.1"/>
    <property type="molecule type" value="Genomic_DNA"/>
</dbReference>
<dbReference type="PANTHER" id="PTHR36928:SF1">
    <property type="entry name" value="PHOSPHATASE YCDX-RELATED"/>
    <property type="match status" value="1"/>
</dbReference>
<gene>
    <name evidence="2" type="ORF">J2Z34_000060</name>
</gene>
<keyword evidence="2" id="KW-0378">Hydrolase</keyword>
<dbReference type="CDD" id="cd07437">
    <property type="entry name" value="PHP_HisPPase_Ycdx_like"/>
    <property type="match status" value="1"/>
</dbReference>
<dbReference type="Proteomes" id="UP001519271">
    <property type="component" value="Unassembled WGS sequence"/>
</dbReference>
<organism evidence="2 3">
    <name type="scientific">Youngiibacter multivorans</name>
    <dbReference type="NCBI Taxonomy" id="937251"/>
    <lineage>
        <taxon>Bacteria</taxon>
        <taxon>Bacillati</taxon>
        <taxon>Bacillota</taxon>
        <taxon>Clostridia</taxon>
        <taxon>Eubacteriales</taxon>
        <taxon>Clostridiaceae</taxon>
        <taxon>Youngiibacter</taxon>
    </lineage>
</organism>
<dbReference type="GO" id="GO:0016787">
    <property type="term" value="F:hydrolase activity"/>
    <property type="evidence" value="ECO:0007669"/>
    <property type="project" value="UniProtKB-KW"/>
</dbReference>
<dbReference type="InterPro" id="IPR050243">
    <property type="entry name" value="PHP_phosphatase"/>
</dbReference>
<name>A0ABS4FZB4_9CLOT</name>
<protein>
    <submittedName>
        <fullName evidence="2">Hydrolase</fullName>
    </submittedName>
</protein>
<dbReference type="SUPFAM" id="SSF89550">
    <property type="entry name" value="PHP domain-like"/>
    <property type="match status" value="1"/>
</dbReference>
<accession>A0ABS4FZB4</accession>
<evidence type="ECO:0000313" key="3">
    <source>
        <dbReference type="Proteomes" id="UP001519271"/>
    </source>
</evidence>
<dbReference type="RefSeq" id="WP_209457846.1">
    <property type="nucleotide sequence ID" value="NZ_JAGGKC010000001.1"/>
</dbReference>
<feature type="domain" description="Polymerase/histidinol phosphatase N-terminal" evidence="1">
    <location>
        <begin position="5"/>
        <end position="79"/>
    </location>
</feature>
<dbReference type="NCBIfam" id="NF006702">
    <property type="entry name" value="PRK09248.1"/>
    <property type="match status" value="1"/>
</dbReference>
<evidence type="ECO:0000313" key="2">
    <source>
        <dbReference type="EMBL" id="MBP1917597.1"/>
    </source>
</evidence>
<dbReference type="InterPro" id="IPR016195">
    <property type="entry name" value="Pol/histidinol_Pase-like"/>
</dbReference>
<dbReference type="InterPro" id="IPR004013">
    <property type="entry name" value="PHP_dom"/>
</dbReference>
<keyword evidence="3" id="KW-1185">Reference proteome</keyword>
<sequence length="247" mass="27523">MRFVVDTHTHTIASGHAYSTIQEMAKGAADKGIEMMAVTEHGPELPGAPGFLYFHNLKILPPTIHGVRIIKGVEANIMDFDGTIDLPERFLSKLDFCMAGYHEPCLKPSKVHDHTKGMIKALSNPLIDAVSHPGNPKYQVDIEEVVLAAKEHGKLIEINNHSFAVRTGSEENCRQFAILCKKHGVRIVTGSDAHFSDSVGEFGKVYKLLEEVDFPEELILNTSVQKVDAYIKERIERIHSHTETILF</sequence>
<dbReference type="Pfam" id="PF02811">
    <property type="entry name" value="PHP"/>
    <property type="match status" value="1"/>
</dbReference>
<dbReference type="PANTHER" id="PTHR36928">
    <property type="entry name" value="PHOSPHATASE YCDX-RELATED"/>
    <property type="match status" value="1"/>
</dbReference>
<dbReference type="InterPro" id="IPR003141">
    <property type="entry name" value="Pol/His_phosphatase_N"/>
</dbReference>
<reference evidence="2 3" key="1">
    <citation type="submission" date="2021-03" db="EMBL/GenBank/DDBJ databases">
        <title>Genomic Encyclopedia of Type Strains, Phase IV (KMG-IV): sequencing the most valuable type-strain genomes for metagenomic binning, comparative biology and taxonomic classification.</title>
        <authorList>
            <person name="Goeker M."/>
        </authorList>
    </citation>
    <scope>NUCLEOTIDE SEQUENCE [LARGE SCALE GENOMIC DNA]</scope>
    <source>
        <strain evidence="2 3">DSM 6139</strain>
    </source>
</reference>